<accession>A0A9J6DB35</accession>
<evidence type="ECO:0000256" key="10">
    <source>
        <dbReference type="ARBA" id="ARBA00025466"/>
    </source>
</evidence>
<evidence type="ECO:0000256" key="6">
    <source>
        <dbReference type="ARBA" id="ARBA00022475"/>
    </source>
</evidence>
<keyword evidence="5" id="KW-0813">Transport</keyword>
<feature type="transmembrane region" description="Helical" evidence="12">
    <location>
        <begin position="193"/>
        <end position="213"/>
    </location>
</feature>
<keyword evidence="7 12" id="KW-0812">Transmembrane</keyword>
<dbReference type="VEuPathDB" id="VectorBase:LOC119177024"/>
<dbReference type="InterPro" id="IPR050598">
    <property type="entry name" value="AminoAcid_Transporter"/>
</dbReference>
<comment type="function">
    <text evidence="10">Involved in transvection phenomena (= synapsis-dependent gene expression), where the synaptic pairing of chromosomes carrying genes with which zeste interacts influences the expression of these genes. Zeste binds to DNA and stimulates transcription from a nearby promoter.</text>
</comment>
<name>A0A9J6DB35_RHIMP</name>
<comment type="subunit">
    <text evidence="3">Self-associates forming complexes of several hundred monomers.</text>
</comment>
<evidence type="ECO:0000256" key="9">
    <source>
        <dbReference type="ARBA" id="ARBA00023136"/>
    </source>
</evidence>
<evidence type="ECO:0000313" key="15">
    <source>
        <dbReference type="Proteomes" id="UP000821866"/>
    </source>
</evidence>
<organism evidence="14 15">
    <name type="scientific">Rhipicephalus microplus</name>
    <name type="common">Cattle tick</name>
    <name type="synonym">Boophilus microplus</name>
    <dbReference type="NCBI Taxonomy" id="6941"/>
    <lineage>
        <taxon>Eukaryota</taxon>
        <taxon>Metazoa</taxon>
        <taxon>Ecdysozoa</taxon>
        <taxon>Arthropoda</taxon>
        <taxon>Chelicerata</taxon>
        <taxon>Arachnida</taxon>
        <taxon>Acari</taxon>
        <taxon>Parasitiformes</taxon>
        <taxon>Ixodida</taxon>
        <taxon>Ixodoidea</taxon>
        <taxon>Ixodidae</taxon>
        <taxon>Rhipicephalinae</taxon>
        <taxon>Rhipicephalus</taxon>
        <taxon>Boophilus</taxon>
    </lineage>
</organism>
<feature type="transmembrane region" description="Helical" evidence="12">
    <location>
        <begin position="109"/>
        <end position="131"/>
    </location>
</feature>
<dbReference type="EMBL" id="JABSTU010000010">
    <property type="protein sequence ID" value="KAH8019130.1"/>
    <property type="molecule type" value="Genomic_DNA"/>
</dbReference>
<feature type="region of interest" description="Disordered" evidence="11">
    <location>
        <begin position="448"/>
        <end position="519"/>
    </location>
</feature>
<evidence type="ECO:0000256" key="3">
    <source>
        <dbReference type="ARBA" id="ARBA00011764"/>
    </source>
</evidence>
<feature type="transmembrane region" description="Helical" evidence="12">
    <location>
        <begin position="47"/>
        <end position="71"/>
    </location>
</feature>
<keyword evidence="15" id="KW-1185">Reference proteome</keyword>
<keyword evidence="9 12" id="KW-0472">Membrane</keyword>
<evidence type="ECO:0000256" key="1">
    <source>
        <dbReference type="ARBA" id="ARBA00004651"/>
    </source>
</evidence>
<protein>
    <recommendedName>
        <fullName evidence="4">Regulatory protein zeste</fullName>
    </recommendedName>
</protein>
<dbReference type="Pfam" id="PF13520">
    <property type="entry name" value="AA_permease_2"/>
    <property type="match status" value="1"/>
</dbReference>
<evidence type="ECO:0000256" key="8">
    <source>
        <dbReference type="ARBA" id="ARBA00022989"/>
    </source>
</evidence>
<comment type="similarity">
    <text evidence="2">Belongs to the amino acid-polyamine-organocation (APC) superfamily. L-type amino acid transporter (LAT) (TC 2.A.3.8) family.</text>
</comment>
<reference evidence="14" key="2">
    <citation type="submission" date="2021-09" db="EMBL/GenBank/DDBJ databases">
        <authorList>
            <person name="Jia N."/>
            <person name="Wang J."/>
            <person name="Shi W."/>
            <person name="Du L."/>
            <person name="Sun Y."/>
            <person name="Zhan W."/>
            <person name="Jiang J."/>
            <person name="Wang Q."/>
            <person name="Zhang B."/>
            <person name="Ji P."/>
            <person name="Sakyi L.B."/>
            <person name="Cui X."/>
            <person name="Yuan T."/>
            <person name="Jiang B."/>
            <person name="Yang W."/>
            <person name="Lam T.T.-Y."/>
            <person name="Chang Q."/>
            <person name="Ding S."/>
            <person name="Wang X."/>
            <person name="Zhu J."/>
            <person name="Ruan X."/>
            <person name="Zhao L."/>
            <person name="Wei J."/>
            <person name="Que T."/>
            <person name="Du C."/>
            <person name="Cheng J."/>
            <person name="Dai P."/>
            <person name="Han X."/>
            <person name="Huang E."/>
            <person name="Gao Y."/>
            <person name="Liu J."/>
            <person name="Shao H."/>
            <person name="Ye R."/>
            <person name="Li L."/>
            <person name="Wei W."/>
            <person name="Wang X."/>
            <person name="Wang C."/>
            <person name="Huo Q."/>
            <person name="Li W."/>
            <person name="Guo W."/>
            <person name="Chen H."/>
            <person name="Chen S."/>
            <person name="Zhou L."/>
            <person name="Zhou L."/>
            <person name="Ni X."/>
            <person name="Tian J."/>
            <person name="Zhou Y."/>
            <person name="Sheng Y."/>
            <person name="Liu T."/>
            <person name="Pan Y."/>
            <person name="Xia L."/>
            <person name="Li J."/>
            <person name="Zhao F."/>
            <person name="Cao W."/>
        </authorList>
    </citation>
    <scope>NUCLEOTIDE SEQUENCE</scope>
    <source>
        <strain evidence="14">Rmic-2018</strain>
        <tissue evidence="14">Larvae</tissue>
    </source>
</reference>
<dbReference type="GO" id="GO:0015179">
    <property type="term" value="F:L-amino acid transmembrane transporter activity"/>
    <property type="evidence" value="ECO:0007669"/>
    <property type="project" value="TreeGrafter"/>
</dbReference>
<dbReference type="Gene3D" id="1.20.1740.10">
    <property type="entry name" value="Amino acid/polyamine transporter I"/>
    <property type="match status" value="1"/>
</dbReference>
<dbReference type="PANTHER" id="PTHR11785">
    <property type="entry name" value="AMINO ACID TRANSPORTER"/>
    <property type="match status" value="1"/>
</dbReference>
<dbReference type="FunFam" id="1.20.1740.10:FF:000003">
    <property type="entry name" value="Y+L amino acid transporter 1 isoform X1"/>
    <property type="match status" value="1"/>
</dbReference>
<evidence type="ECO:0000256" key="2">
    <source>
        <dbReference type="ARBA" id="ARBA00007040"/>
    </source>
</evidence>
<comment type="caution">
    <text evidence="14">The sequence shown here is derived from an EMBL/GenBank/DDBJ whole genome shotgun (WGS) entry which is preliminary data.</text>
</comment>
<dbReference type="PANTHER" id="PTHR11785:SF240">
    <property type="entry name" value="LD25378P"/>
    <property type="match status" value="1"/>
</dbReference>
<dbReference type="VEuPathDB" id="VectorBase:LOC119177025"/>
<keyword evidence="8 12" id="KW-1133">Transmembrane helix</keyword>
<keyword evidence="6" id="KW-1003">Cell membrane</keyword>
<dbReference type="InterPro" id="IPR002293">
    <property type="entry name" value="AA/rel_permease1"/>
</dbReference>
<feature type="transmembrane region" description="Helical" evidence="12">
    <location>
        <begin position="384"/>
        <end position="409"/>
    </location>
</feature>
<gene>
    <name evidence="14" type="ORF">HPB51_016768</name>
</gene>
<feature type="transmembrane region" description="Helical" evidence="12">
    <location>
        <begin position="353"/>
        <end position="378"/>
    </location>
</feature>
<evidence type="ECO:0000313" key="14">
    <source>
        <dbReference type="EMBL" id="KAH8019130.1"/>
    </source>
</evidence>
<dbReference type="Proteomes" id="UP000821866">
    <property type="component" value="Chromosome 8"/>
</dbReference>
<evidence type="ECO:0000256" key="4">
    <source>
        <dbReference type="ARBA" id="ARBA00016807"/>
    </source>
</evidence>
<feature type="domain" description="Myb/SANT-like DNA-binding" evidence="13">
    <location>
        <begin position="618"/>
        <end position="695"/>
    </location>
</feature>
<dbReference type="AlphaFoldDB" id="A0A9J6DB35"/>
<evidence type="ECO:0000256" key="12">
    <source>
        <dbReference type="SAM" id="Phobius"/>
    </source>
</evidence>
<feature type="region of interest" description="Disordered" evidence="11">
    <location>
        <begin position="1"/>
        <end position="30"/>
    </location>
</feature>
<feature type="transmembrane region" description="Helical" evidence="12">
    <location>
        <begin position="267"/>
        <end position="290"/>
    </location>
</feature>
<evidence type="ECO:0000256" key="11">
    <source>
        <dbReference type="SAM" id="MobiDB-lite"/>
    </source>
</evidence>
<evidence type="ECO:0000256" key="5">
    <source>
        <dbReference type="ARBA" id="ARBA00022448"/>
    </source>
</evidence>
<dbReference type="InterPro" id="IPR028002">
    <property type="entry name" value="Myb_DNA-bind_5"/>
</dbReference>
<feature type="transmembrane region" description="Helical" evidence="12">
    <location>
        <begin position="77"/>
        <end position="97"/>
    </location>
</feature>
<reference evidence="14" key="1">
    <citation type="journal article" date="2020" name="Cell">
        <title>Large-Scale Comparative Analyses of Tick Genomes Elucidate Their Genetic Diversity and Vector Capacities.</title>
        <authorList>
            <consortium name="Tick Genome and Microbiome Consortium (TIGMIC)"/>
            <person name="Jia N."/>
            <person name="Wang J."/>
            <person name="Shi W."/>
            <person name="Du L."/>
            <person name="Sun Y."/>
            <person name="Zhan W."/>
            <person name="Jiang J.F."/>
            <person name="Wang Q."/>
            <person name="Zhang B."/>
            <person name="Ji P."/>
            <person name="Bell-Sakyi L."/>
            <person name="Cui X.M."/>
            <person name="Yuan T.T."/>
            <person name="Jiang B.G."/>
            <person name="Yang W.F."/>
            <person name="Lam T.T."/>
            <person name="Chang Q.C."/>
            <person name="Ding S.J."/>
            <person name="Wang X.J."/>
            <person name="Zhu J.G."/>
            <person name="Ruan X.D."/>
            <person name="Zhao L."/>
            <person name="Wei J.T."/>
            <person name="Ye R.Z."/>
            <person name="Que T.C."/>
            <person name="Du C.H."/>
            <person name="Zhou Y.H."/>
            <person name="Cheng J.X."/>
            <person name="Dai P.F."/>
            <person name="Guo W.B."/>
            <person name="Han X.H."/>
            <person name="Huang E.J."/>
            <person name="Li L.F."/>
            <person name="Wei W."/>
            <person name="Gao Y.C."/>
            <person name="Liu J.Z."/>
            <person name="Shao H.Z."/>
            <person name="Wang X."/>
            <person name="Wang C.C."/>
            <person name="Yang T.C."/>
            <person name="Huo Q.B."/>
            <person name="Li W."/>
            <person name="Chen H.Y."/>
            <person name="Chen S.E."/>
            <person name="Zhou L.G."/>
            <person name="Ni X.B."/>
            <person name="Tian J.H."/>
            <person name="Sheng Y."/>
            <person name="Liu T."/>
            <person name="Pan Y.S."/>
            <person name="Xia L.Y."/>
            <person name="Li J."/>
            <person name="Zhao F."/>
            <person name="Cao W.C."/>
        </authorList>
    </citation>
    <scope>NUCLEOTIDE SEQUENCE</scope>
    <source>
        <strain evidence="14">Rmic-2018</strain>
    </source>
</reference>
<evidence type="ECO:0000259" key="13">
    <source>
        <dbReference type="Pfam" id="PF13873"/>
    </source>
</evidence>
<feature type="compositionally biased region" description="Basic and acidic residues" evidence="11">
    <location>
        <begin position="506"/>
        <end position="516"/>
    </location>
</feature>
<proteinExistence type="inferred from homology"/>
<feature type="transmembrane region" description="Helical" evidence="12">
    <location>
        <begin position="162"/>
        <end position="181"/>
    </location>
</feature>
<dbReference type="GO" id="GO:0005886">
    <property type="term" value="C:plasma membrane"/>
    <property type="evidence" value="ECO:0007669"/>
    <property type="project" value="UniProtKB-SubCell"/>
</dbReference>
<sequence>MVRSECPSETSPLLPKSPDIQQDSLPDSHASGDAVQLKKKLGLADGVSLIAGTIIGAGIFVSPAGVMRYAGSIGMSLVVWALSGTACFIGALCYTELGTMIPMSGGDYAYILTAFGPFPAFLQLWTMLVIVQPAGNAIVALTFANYVLRPFYDDVDCIPPPMAVRLIAAIVLCLLTFINCYNVKWATLVQDSLMFAKVIALVIIIIAGVVHLAQGNTGNLQNMFEGTTRNPGLICLSFYSGLFSYAGWNYLNFVTEELKNPFRNLPFAIYISLPMVTIIYLLANVAYFVVLTADEVQSANAVAVTFGEKILGVVSWIMPVSVALSTFGGLNGGIFASSRLFFVGARQGHLPTCLAMINVSHFTPAPSLVFLCLLSLLYLTNTDVFVLITYTAFSEAMFIMLSVGGLLWLRIKQPNTKRPIKGAPPHQPSPLLRPAHTEPVVVAPAPKAAVAQATPPTPKQRPETPESSVLKASPHQARPEIRINSPHVRASSVSEEAMDTSAPLVPKERRGSLERVKKTKKQITGPGVVTEYVQKILYSVPQEDKAGRDEGGKVLLLPARAGGGCGAALLDDGVFKLESADEATDSPLAERRVLKRSDKGGYMYYHIEKCMESLEPKTPSWTENDLLVLITEYWKRKDILRAKASESVTNLQKRECWIEITDVVNARCFTPHTKKTMDQLKRKWEKTIMLAKKAALNIQKRSGNLSDLAPAYQLALSIVCEDFPASLECANGLAAADVPSLAEPPNAGGYIDEVSSMVITELEEESSGDGPPIAKCDRTQPVKAEMLSEAAECAPHSLGSRAFQPVLSGSSTQDGTSIHQPHQDVTADFVSNFRKRKWEQDLVELQKEKVRRQIQYHKVQHELQMSVLRSQMEFWEMKKSKLAAEIRQGGIPTLPPTLPTTDAS</sequence>
<evidence type="ECO:0000256" key="7">
    <source>
        <dbReference type="ARBA" id="ARBA00022692"/>
    </source>
</evidence>
<dbReference type="Pfam" id="PF13873">
    <property type="entry name" value="Myb_DNA-bind_5"/>
    <property type="match status" value="1"/>
</dbReference>
<comment type="subcellular location">
    <subcellularLocation>
        <location evidence="1">Cell membrane</location>
        <topology evidence="1">Multi-pass membrane protein</topology>
    </subcellularLocation>
</comment>
<feature type="transmembrane region" description="Helical" evidence="12">
    <location>
        <begin position="233"/>
        <end position="255"/>
    </location>
</feature>
<feature type="transmembrane region" description="Helical" evidence="12">
    <location>
        <begin position="310"/>
        <end position="332"/>
    </location>
</feature>